<dbReference type="AlphaFoldDB" id="A0A1H9CJE9"/>
<reference evidence="1 2" key="1">
    <citation type="submission" date="2016-10" db="EMBL/GenBank/DDBJ databases">
        <authorList>
            <person name="de Groot N.N."/>
        </authorList>
    </citation>
    <scope>NUCLEOTIDE SEQUENCE [LARGE SCALE GENOMIC DNA]</scope>
    <source>
        <strain evidence="1 2">B7-7</strain>
    </source>
</reference>
<proteinExistence type="predicted"/>
<organism evidence="1 2">
    <name type="scientific">Ectothiorhodospira magna</name>
    <dbReference type="NCBI Taxonomy" id="867345"/>
    <lineage>
        <taxon>Bacteria</taxon>
        <taxon>Pseudomonadati</taxon>
        <taxon>Pseudomonadota</taxon>
        <taxon>Gammaproteobacteria</taxon>
        <taxon>Chromatiales</taxon>
        <taxon>Ectothiorhodospiraceae</taxon>
        <taxon>Ectothiorhodospira</taxon>
    </lineage>
</organism>
<name>A0A1H9CJE9_9GAMM</name>
<evidence type="ECO:0000313" key="1">
    <source>
        <dbReference type="EMBL" id="SEQ01332.1"/>
    </source>
</evidence>
<dbReference type="STRING" id="867345.SAMN05421693_11420"/>
<gene>
    <name evidence="1" type="ORF">SAMN05421693_11420</name>
</gene>
<dbReference type="RefSeq" id="WP_238375894.1">
    <property type="nucleotide sequence ID" value="NZ_FOFO01000014.1"/>
</dbReference>
<accession>A0A1H9CJE9</accession>
<dbReference type="Proteomes" id="UP000199496">
    <property type="component" value="Unassembled WGS sequence"/>
</dbReference>
<dbReference type="EMBL" id="FOFO01000014">
    <property type="protein sequence ID" value="SEQ01332.1"/>
    <property type="molecule type" value="Genomic_DNA"/>
</dbReference>
<sequence>MIQRQLPPYGKRIIQARRGNLSGHWGTSADGRHPSLWCAVGSGAWDAARAYWNPPRNFGPRLVAVCPPGEDPAALDWSCLAGSPPVLLVRAGDVDGEQVHRLVTALLTAGVGRILDMGTGNRYLSKETDHAA</sequence>
<evidence type="ECO:0000313" key="2">
    <source>
        <dbReference type="Proteomes" id="UP000199496"/>
    </source>
</evidence>
<keyword evidence="2" id="KW-1185">Reference proteome</keyword>
<protein>
    <submittedName>
        <fullName evidence="1">Uncharacterized protein</fullName>
    </submittedName>
</protein>